<proteinExistence type="predicted"/>
<dbReference type="InterPro" id="IPR027839">
    <property type="entry name" value="DUF4432"/>
</dbReference>
<protein>
    <submittedName>
        <fullName evidence="1">Aldose 1-epimerase family protein</fullName>
    </submittedName>
</protein>
<keyword evidence="2" id="KW-1185">Reference proteome</keyword>
<evidence type="ECO:0000313" key="2">
    <source>
        <dbReference type="Proteomes" id="UP000664382"/>
    </source>
</evidence>
<accession>A0A939MLL3</accession>
<dbReference type="GO" id="GO:0030246">
    <property type="term" value="F:carbohydrate binding"/>
    <property type="evidence" value="ECO:0007669"/>
    <property type="project" value="InterPro"/>
</dbReference>
<name>A0A939MLL3_9MICO</name>
<dbReference type="AlphaFoldDB" id="A0A939MLL3"/>
<comment type="caution">
    <text evidence="1">The sequence shown here is derived from an EMBL/GenBank/DDBJ whole genome shotgun (WGS) entry which is preliminary data.</text>
</comment>
<dbReference type="RefSeq" id="WP_208096143.1">
    <property type="nucleotide sequence ID" value="NZ_JAGDYM010000004.1"/>
</dbReference>
<dbReference type="Pfam" id="PF14486">
    <property type="entry name" value="DUF4432"/>
    <property type="match status" value="1"/>
</dbReference>
<organism evidence="1 2">
    <name type="scientific">Leucobacter weissii</name>
    <dbReference type="NCBI Taxonomy" id="1983706"/>
    <lineage>
        <taxon>Bacteria</taxon>
        <taxon>Bacillati</taxon>
        <taxon>Actinomycetota</taxon>
        <taxon>Actinomycetes</taxon>
        <taxon>Micrococcales</taxon>
        <taxon>Microbacteriaceae</taxon>
        <taxon>Leucobacter</taxon>
    </lineage>
</organism>
<sequence length="352" mass="37521">MTVRDEPRLFGRTLPEARRRVGALRQLAGADELVETQGPARGGRRIVVTSGGGLALDLHPDRALDIGAVSYRGVPLAWHSPTGFASPALAVDSGTGWLRSFGGGLLATCGLDAYGPPSLESGIEYPMHGRVGTVPAAITRSQVADTEIVVEGEVRQTAVFGENLVLRRRIRIPLGGTSIVVEDRVTNEAAAPVGHMVLYHANLGWPLIDEGAVLDLPSNAVSPRDADAASGLEHWDALSAPVPGYDEQVFRHDFSDRGTAEVSVDNPSLDVRLALRFDTASLPALHQWKMLGEGHYVLGLEPTNVDWSLGRAAARDAGVLPILAPGESADYRLEFHCGPSRARMADEERSAA</sequence>
<dbReference type="EMBL" id="JAGDYM010000004">
    <property type="protein sequence ID" value="MBO1901052.1"/>
    <property type="molecule type" value="Genomic_DNA"/>
</dbReference>
<evidence type="ECO:0000313" key="1">
    <source>
        <dbReference type="EMBL" id="MBO1901052.1"/>
    </source>
</evidence>
<reference evidence="1" key="1">
    <citation type="submission" date="2021-03" db="EMBL/GenBank/DDBJ databases">
        <title>Leucobacter chromiisoli sp. nov., isolated from chromium-containing soil of chemical plant.</title>
        <authorList>
            <person name="Xu Z."/>
        </authorList>
    </citation>
    <scope>NUCLEOTIDE SEQUENCE</scope>
    <source>
        <strain evidence="1">S27</strain>
    </source>
</reference>
<dbReference type="Proteomes" id="UP000664382">
    <property type="component" value="Unassembled WGS sequence"/>
</dbReference>
<dbReference type="Gene3D" id="2.70.98.10">
    <property type="match status" value="1"/>
</dbReference>
<dbReference type="InterPro" id="IPR014718">
    <property type="entry name" value="GH-type_carb-bd"/>
</dbReference>
<dbReference type="CDD" id="cd09023">
    <property type="entry name" value="Aldose_epim_Ec_c4013"/>
    <property type="match status" value="1"/>
</dbReference>
<gene>
    <name evidence="1" type="ORF">J4H92_03695</name>
</gene>